<dbReference type="EMBL" id="POTX01000060">
    <property type="protein sequence ID" value="PZF97453.1"/>
    <property type="molecule type" value="Genomic_DNA"/>
</dbReference>
<dbReference type="InterPro" id="IPR025355">
    <property type="entry name" value="DUF4259"/>
</dbReference>
<dbReference type="Proteomes" id="UP000248627">
    <property type="component" value="Unassembled WGS sequence"/>
</dbReference>
<dbReference type="OrthoDB" id="73183at2"/>
<protein>
    <submittedName>
        <fullName evidence="1">Uncharacterized protein</fullName>
    </submittedName>
</protein>
<evidence type="ECO:0000313" key="1">
    <source>
        <dbReference type="EMBL" id="PZF97453.1"/>
    </source>
</evidence>
<reference evidence="1 2" key="1">
    <citation type="submission" date="2018-01" db="EMBL/GenBank/DDBJ databases">
        <title>Draft genome sequence of Jishengella endophytica.</title>
        <authorList>
            <person name="Sahin N."/>
            <person name="Ay H."/>
            <person name="Saygin H."/>
        </authorList>
    </citation>
    <scope>NUCLEOTIDE SEQUENCE [LARGE SCALE GENOMIC DNA]</scope>
    <source>
        <strain evidence="1 2">DSM 45430</strain>
    </source>
</reference>
<gene>
    <name evidence="1" type="ORF">C1I93_11680</name>
</gene>
<comment type="caution">
    <text evidence="1">The sequence shown here is derived from an EMBL/GenBank/DDBJ whole genome shotgun (WGS) entry which is preliminary data.</text>
</comment>
<accession>A0A2W2DX61</accession>
<name>A0A2W2DX61_9ACTN</name>
<organism evidence="1 2">
    <name type="scientific">Micromonospora endophytica</name>
    <dbReference type="NCBI Taxonomy" id="515350"/>
    <lineage>
        <taxon>Bacteria</taxon>
        <taxon>Bacillati</taxon>
        <taxon>Actinomycetota</taxon>
        <taxon>Actinomycetes</taxon>
        <taxon>Micromonosporales</taxon>
        <taxon>Micromonosporaceae</taxon>
        <taxon>Micromonospora</taxon>
    </lineage>
</organism>
<dbReference type="AlphaFoldDB" id="A0A2W2DX61"/>
<evidence type="ECO:0000313" key="2">
    <source>
        <dbReference type="Proteomes" id="UP000248627"/>
    </source>
</evidence>
<dbReference type="Pfam" id="PF14078">
    <property type="entry name" value="DUF4259"/>
    <property type="match status" value="1"/>
</dbReference>
<proteinExistence type="predicted"/>
<keyword evidence="2" id="KW-1185">Reference proteome</keyword>
<sequence>MATWQFGPFDNDDAVEWCGALEDSAPDRRTDLVRRTLEAAVVAGSHLSPSRAAQVIAAAATVVQSLTGRPSSDSAYAPRFLLGRDDIKVNSSLREMAIRALDTVLTTESQWRLRWVDNIEEEEALKAIEELRVSLESENP</sequence>
<dbReference type="RefSeq" id="WP_111243287.1">
    <property type="nucleotide sequence ID" value="NZ_AP023358.1"/>
</dbReference>